<reference evidence="4" key="1">
    <citation type="submission" date="2017-05" db="UniProtKB">
        <authorList>
            <consortium name="EnsemblMetazoa"/>
        </authorList>
    </citation>
    <scope>IDENTIFICATION</scope>
</reference>
<dbReference type="EnsemblMetazoa" id="Aqu2.1.10287_001">
    <property type="protein sequence ID" value="Aqu2.1.10287_001"/>
    <property type="gene ID" value="Aqu2.1.10287"/>
</dbReference>
<dbReference type="SMART" id="SM00033">
    <property type="entry name" value="CH"/>
    <property type="match status" value="2"/>
</dbReference>
<organism evidence="4">
    <name type="scientific">Amphimedon queenslandica</name>
    <name type="common">Sponge</name>
    <dbReference type="NCBI Taxonomy" id="400682"/>
    <lineage>
        <taxon>Eukaryota</taxon>
        <taxon>Metazoa</taxon>
        <taxon>Porifera</taxon>
        <taxon>Demospongiae</taxon>
        <taxon>Heteroscleromorpha</taxon>
        <taxon>Haplosclerida</taxon>
        <taxon>Niphatidae</taxon>
        <taxon>Amphimedon</taxon>
    </lineage>
</organism>
<name>A0A1X7T722_AMPQE</name>
<dbReference type="GO" id="GO:0003779">
    <property type="term" value="F:actin binding"/>
    <property type="evidence" value="ECO:0007669"/>
    <property type="project" value="UniProtKB-KW"/>
</dbReference>
<protein>
    <recommendedName>
        <fullName evidence="3">Calponin-homology (CH) domain-containing protein</fullName>
    </recommendedName>
</protein>
<evidence type="ECO:0000259" key="3">
    <source>
        <dbReference type="PROSITE" id="PS50021"/>
    </source>
</evidence>
<dbReference type="SUPFAM" id="SSF47576">
    <property type="entry name" value="Calponin-homology domain, CH-domain"/>
    <property type="match status" value="1"/>
</dbReference>
<dbReference type="AlphaFoldDB" id="A0A1X7T722"/>
<dbReference type="Pfam" id="PF00307">
    <property type="entry name" value="CH"/>
    <property type="match status" value="2"/>
</dbReference>
<feature type="domain" description="Calponin-homology (CH)" evidence="3">
    <location>
        <begin position="15"/>
        <end position="119"/>
    </location>
</feature>
<evidence type="ECO:0000313" key="4">
    <source>
        <dbReference type="EnsemblMetazoa" id="Aqu2.1.10287_001"/>
    </source>
</evidence>
<dbReference type="Gene3D" id="1.20.58.60">
    <property type="match status" value="1"/>
</dbReference>
<dbReference type="PROSITE" id="PS50021">
    <property type="entry name" value="CH"/>
    <property type="match status" value="2"/>
</dbReference>
<dbReference type="STRING" id="400682.A0A1X7T722"/>
<dbReference type="OrthoDB" id="5865767at2759"/>
<accession>A0A1X7T722</accession>
<dbReference type="InParanoid" id="A0A1X7T722"/>
<dbReference type="PROSITE" id="PS00019">
    <property type="entry name" value="ACTININ_1"/>
    <property type="match status" value="1"/>
</dbReference>
<dbReference type="InterPro" id="IPR001589">
    <property type="entry name" value="Actinin_actin-bd_CS"/>
</dbReference>
<evidence type="ECO:0000256" key="1">
    <source>
        <dbReference type="ARBA" id="ARBA00022737"/>
    </source>
</evidence>
<keyword evidence="1" id="KW-0677">Repeat</keyword>
<dbReference type="Gene3D" id="1.10.418.10">
    <property type="entry name" value="Calponin-like domain"/>
    <property type="match status" value="2"/>
</dbReference>
<dbReference type="CDD" id="cd21194">
    <property type="entry name" value="CH_beta_spectrin_rpt2"/>
    <property type="match status" value="1"/>
</dbReference>
<dbReference type="OMA" id="KPPKYQV"/>
<dbReference type="InterPro" id="IPR001715">
    <property type="entry name" value="CH_dom"/>
</dbReference>
<sequence>MATVRIKQLQDDLEAVQKKTFTKWINSHLSKVGLHVNDLFKDLCDGRALIRLLERLSGEDLGPVGRGRLRINQIENVGKALAFLQKKNVSLPSTGAADIVDGNPRLTLGLVWTIILRFQIQSIQLDDSSDIKSAKEALLLWCQRKTSGYPGVDVQNFTTSWKDGLAFNALIHKHRPDLVDYPSLSSKNPIATLNNAFEVAEKQLGIPRLLDPEDLMVPYLDEKSIMTYLVSYYHYFSRLKTSDLLKWIEDTILKLSDKRFPNTLEGMHQLMIAFKTYRTKEKPLKYAERTNLEVQLFNVQMKLRSIHQKNWYPPEGKLVSDITQAWINLDSAEHEREVSLRKEIIRQEKLERLAERFARKSDLRKTWLSEMAQ</sequence>
<dbReference type="InterPro" id="IPR036872">
    <property type="entry name" value="CH_dom_sf"/>
</dbReference>
<proteinExistence type="predicted"/>
<feature type="domain" description="Calponin-homology (CH)" evidence="3">
    <location>
        <begin position="132"/>
        <end position="237"/>
    </location>
</feature>
<dbReference type="SUPFAM" id="SSF46966">
    <property type="entry name" value="Spectrin repeat"/>
    <property type="match status" value="1"/>
</dbReference>
<evidence type="ECO:0000256" key="2">
    <source>
        <dbReference type="ARBA" id="ARBA00023203"/>
    </source>
</evidence>
<dbReference type="FunFam" id="1.10.418.10:FF:000001">
    <property type="entry name" value="Actinin alpha 1"/>
    <property type="match status" value="1"/>
</dbReference>
<dbReference type="FunFam" id="1.10.418.10:FF:000004">
    <property type="entry name" value="Spectrin beta chain"/>
    <property type="match status" value="1"/>
</dbReference>
<keyword evidence="2" id="KW-0009">Actin-binding</keyword>
<dbReference type="PANTHER" id="PTHR11915">
    <property type="entry name" value="SPECTRIN/FILAMIN RELATED CYTOSKELETAL PROTEIN"/>
    <property type="match status" value="1"/>
</dbReference>